<feature type="compositionally biased region" description="Polar residues" evidence="6">
    <location>
        <begin position="1256"/>
        <end position="1277"/>
    </location>
</feature>
<evidence type="ECO:0000259" key="7">
    <source>
        <dbReference type="Pfam" id="PF10341"/>
    </source>
</evidence>
<evidence type="ECO:0000313" key="8">
    <source>
        <dbReference type="EMBL" id="TGZ81863.1"/>
    </source>
</evidence>
<accession>A0A4S2MZ30</accession>
<feature type="compositionally biased region" description="Polar residues" evidence="6">
    <location>
        <begin position="854"/>
        <end position="865"/>
    </location>
</feature>
<evidence type="ECO:0000256" key="5">
    <source>
        <dbReference type="ARBA" id="ARBA00023242"/>
    </source>
</evidence>
<feature type="compositionally biased region" description="Polar residues" evidence="6">
    <location>
        <begin position="1106"/>
        <end position="1115"/>
    </location>
</feature>
<feature type="region of interest" description="Disordered" evidence="6">
    <location>
        <begin position="848"/>
        <end position="867"/>
    </location>
</feature>
<dbReference type="Pfam" id="PF10341">
    <property type="entry name" value="TPP1"/>
    <property type="match status" value="1"/>
</dbReference>
<feature type="compositionally biased region" description="Polar residues" evidence="6">
    <location>
        <begin position="923"/>
        <end position="935"/>
    </location>
</feature>
<feature type="compositionally biased region" description="Basic and acidic residues" evidence="6">
    <location>
        <begin position="363"/>
        <end position="374"/>
    </location>
</feature>
<dbReference type="EMBL" id="ML220117">
    <property type="protein sequence ID" value="TGZ81863.1"/>
    <property type="molecule type" value="Genomic_DNA"/>
</dbReference>
<gene>
    <name evidence="8" type="ORF">EX30DRAFT_371068</name>
</gene>
<evidence type="ECO:0000256" key="2">
    <source>
        <dbReference type="ARBA" id="ARBA00004574"/>
    </source>
</evidence>
<feature type="region of interest" description="Disordered" evidence="6">
    <location>
        <begin position="643"/>
        <end position="674"/>
    </location>
</feature>
<dbReference type="Proteomes" id="UP000298138">
    <property type="component" value="Unassembled WGS sequence"/>
</dbReference>
<evidence type="ECO:0000256" key="1">
    <source>
        <dbReference type="ARBA" id="ARBA00004123"/>
    </source>
</evidence>
<feature type="compositionally biased region" description="Polar residues" evidence="6">
    <location>
        <begin position="426"/>
        <end position="443"/>
    </location>
</feature>
<feature type="compositionally biased region" description="Acidic residues" evidence="6">
    <location>
        <begin position="655"/>
        <end position="665"/>
    </location>
</feature>
<evidence type="ECO:0000313" key="9">
    <source>
        <dbReference type="Proteomes" id="UP000298138"/>
    </source>
</evidence>
<dbReference type="GO" id="GO:0000781">
    <property type="term" value="C:chromosome, telomeric region"/>
    <property type="evidence" value="ECO:0007669"/>
    <property type="project" value="UniProtKB-SubCell"/>
</dbReference>
<feature type="region of interest" description="Disordered" evidence="6">
    <location>
        <begin position="224"/>
        <end position="258"/>
    </location>
</feature>
<sequence>MSDTLRKPWIRDEVKRVLDDFEPRQARGAIKELCNDTREISCPIAYPKFVQITQVISFDDVLAATVSDKHAVINAEFSKDAIKAVELEVGKDVFRGVIVKVLKCHLHFEGSDGILYNEGHSLQDQLWDTFSAVNSSVGLKKDQVFQYFTSPPVVRLRMVIEAVNFVAQVDNIIGQPKRVDDMNIIRAMLKSIPVAKNVIWSATLHPQYSGLITKILALKSDMTSSSEADSNEQSASDDESGGISEGNSSSNTGFEDSNLDTTQFATQAITPLRSKNNKSSKARMPMDTFHDLDFSRDGPGLFVARSKAPARIGSNNESNNMTSKEHNEAKKLKTRQLSISHKLGCVSGWSRKTVISAKEAYIPRDQQKQLDDPKYSSPGEPLGFGDWEPTPPPNPPSPALAPPRAPSVSVQSTKSATKPPPPVTSDIGTLTDQSIKPVSQTSSPKLLQPPTPPPPPVRPLPPLRIRRPIEQQSRPVSVKSTKPVPPPGNTPPDTIRVARQNLEATQSQLQPSFDRSPSLSNSSYSPSPSPHTSVGNFEVRVSPNMVDHPSQYEPAIALPFSRTESDSNSTSEGNVSKQSRKKSNRNRSQTYPQSESEDETGDEPGVDLILPDCPQPIVNPFGHTRLQVYGMLGAQSANRWKEAREKKAREREIQDSQDDESDDEDKIVQESAITQELLQETSKDANAVGEQLIRCDTITQISGLIQKDHSKQLPVSVKPVEKASLSNGITTTPKVSVVTFAPLPHPPNVTSKKPGSAFLTRIADDDDVEDDDFESIPIIPLGRAAASVKQPVFKVSPPVKTLLQDTISKSSAVRSLKPKTTVQIVANTNKPPSTALDAQRPMVHVKRTPYPRSRSFNNAPAQADQNPLEDETFSLAAHFEQPNSGHSSTEMPDRQMTSFELLQSSASVGSSQESLPPRPPESAPQSQPSTKAPTVVQVNETPHGKLNLLALPEKENANTRDPDESFVLGTKFDQLSSADIPNRQVTSFLGTSNFLDSRSQSPATSSALASETTEPLLPATVQPEPGKKRSTIVEETTRGKGKRPLESPSARNSKKAKLNRLDGHNPTSEATQHDSQEAASQETLSPGKIPAFITQAGPTTLVPLTHSASIQSSPPTLAHPTPLRPLTATSTAHKRSPSSLNIMPPQPKRSRHDVSSPKFPGARALVKVFGAPKCTSTDHTSSLPSQKVDETGGKPRIASPTLTNEIPNSHSSGLGEFIAQDSRSTQTHESQKTPSASSLIQSQEDINNPELPMDVSRNQKPGASNKPDLSTTNQSEPKTVESLPEPTLSPEIKKPPEASGKPEGPAQEVTLSDLSSTPSPSKRSSPSQSAPAPPQPKPLSSPSIAIITEPSYAGIRSRPLAIPGYDLLSDDQRRRADEMRKAFLGDVKRPGCVSEPRGDERNVEAIRKRLDVAGKEGWWRDEGTPWKLWVRDWMSLGRRCKGRMEDK</sequence>
<evidence type="ECO:0000256" key="6">
    <source>
        <dbReference type="SAM" id="MobiDB-lite"/>
    </source>
</evidence>
<dbReference type="GO" id="GO:0042162">
    <property type="term" value="F:telomeric DNA binding"/>
    <property type="evidence" value="ECO:0007669"/>
    <property type="project" value="InterPro"/>
</dbReference>
<feature type="compositionally biased region" description="Polar residues" evidence="6">
    <location>
        <begin position="566"/>
        <end position="577"/>
    </location>
</feature>
<feature type="region of interest" description="Disordered" evidence="6">
    <location>
        <begin position="993"/>
        <end position="1084"/>
    </location>
</feature>
<dbReference type="GO" id="GO:0005697">
    <property type="term" value="C:telomerase holoenzyme complex"/>
    <property type="evidence" value="ECO:0007669"/>
    <property type="project" value="InterPro"/>
</dbReference>
<feature type="region of interest" description="Disordered" evidence="6">
    <location>
        <begin position="363"/>
        <end position="619"/>
    </location>
</feature>
<name>A0A4S2MZ30_9PEZI</name>
<feature type="region of interest" description="Disordered" evidence="6">
    <location>
        <begin position="1173"/>
        <end position="1344"/>
    </location>
</feature>
<comment type="subcellular location">
    <subcellularLocation>
        <location evidence="2">Chromosome</location>
        <location evidence="2">Telomere</location>
    </subcellularLocation>
    <subcellularLocation>
        <location evidence="1">Nucleus</location>
    </subcellularLocation>
</comment>
<keyword evidence="3" id="KW-0158">Chromosome</keyword>
<feature type="compositionally biased region" description="Low complexity" evidence="6">
    <location>
        <begin position="1312"/>
        <end position="1330"/>
    </location>
</feature>
<evidence type="ECO:0000256" key="3">
    <source>
        <dbReference type="ARBA" id="ARBA00022454"/>
    </source>
</evidence>
<feature type="compositionally biased region" description="Basic and acidic residues" evidence="6">
    <location>
        <begin position="643"/>
        <end position="654"/>
    </location>
</feature>
<feature type="compositionally biased region" description="Pro residues" evidence="6">
    <location>
        <begin position="389"/>
        <end position="405"/>
    </location>
</feature>
<feature type="compositionally biased region" description="Polar residues" evidence="6">
    <location>
        <begin position="224"/>
        <end position="233"/>
    </location>
</feature>
<evidence type="ECO:0000256" key="4">
    <source>
        <dbReference type="ARBA" id="ARBA00022895"/>
    </source>
</evidence>
<reference evidence="8 9" key="1">
    <citation type="submission" date="2019-04" db="EMBL/GenBank/DDBJ databases">
        <title>Comparative genomics and transcriptomics to analyze fruiting body development in filamentous ascomycetes.</title>
        <authorList>
            <consortium name="DOE Joint Genome Institute"/>
            <person name="Lutkenhaus R."/>
            <person name="Traeger S."/>
            <person name="Breuer J."/>
            <person name="Kuo A."/>
            <person name="Lipzen A."/>
            <person name="Pangilinan J."/>
            <person name="Dilworth D."/>
            <person name="Sandor L."/>
            <person name="Poggeler S."/>
            <person name="Barry K."/>
            <person name="Grigoriev I.V."/>
            <person name="Nowrousian M."/>
        </authorList>
    </citation>
    <scope>NUCLEOTIDE SEQUENCE [LARGE SCALE GENOMIC DNA]</scope>
    <source>
        <strain evidence="8 9">CBS 389.68</strain>
    </source>
</reference>
<protein>
    <recommendedName>
        <fullName evidence="7">Shelterin complex subunit TPP1/Est3 domain-containing protein</fullName>
    </recommendedName>
</protein>
<feature type="compositionally biased region" description="Low complexity" evidence="6">
    <location>
        <begin position="516"/>
        <end position="533"/>
    </location>
</feature>
<proteinExistence type="predicted"/>
<feature type="compositionally biased region" description="Polar residues" evidence="6">
    <location>
        <begin position="993"/>
        <end position="1013"/>
    </location>
</feature>
<keyword evidence="4" id="KW-0779">Telomere</keyword>
<feature type="compositionally biased region" description="Polar residues" evidence="6">
    <location>
        <begin position="1221"/>
        <end position="1246"/>
    </location>
</feature>
<feature type="region of interest" description="Disordered" evidence="6">
    <location>
        <begin position="1106"/>
        <end position="1158"/>
    </location>
</feature>
<feature type="compositionally biased region" description="Polar residues" evidence="6">
    <location>
        <begin position="313"/>
        <end position="322"/>
    </location>
</feature>
<dbReference type="GO" id="GO:0007004">
    <property type="term" value="P:telomere maintenance via telomerase"/>
    <property type="evidence" value="ECO:0007669"/>
    <property type="project" value="InterPro"/>
</dbReference>
<feature type="compositionally biased region" description="Polar residues" evidence="6">
    <location>
        <begin position="1127"/>
        <end position="1141"/>
    </location>
</feature>
<organism evidence="8 9">
    <name type="scientific">Ascodesmis nigricans</name>
    <dbReference type="NCBI Taxonomy" id="341454"/>
    <lineage>
        <taxon>Eukaryota</taxon>
        <taxon>Fungi</taxon>
        <taxon>Dikarya</taxon>
        <taxon>Ascomycota</taxon>
        <taxon>Pezizomycotina</taxon>
        <taxon>Pezizomycetes</taxon>
        <taxon>Pezizales</taxon>
        <taxon>Ascodesmidaceae</taxon>
        <taxon>Ascodesmis</taxon>
    </lineage>
</organism>
<dbReference type="InterPro" id="IPR019437">
    <property type="entry name" value="TPP1/Est3"/>
</dbReference>
<feature type="compositionally biased region" description="Low complexity" evidence="6">
    <location>
        <begin position="241"/>
        <end position="251"/>
    </location>
</feature>
<feature type="compositionally biased region" description="Acidic residues" evidence="6">
    <location>
        <begin position="595"/>
        <end position="605"/>
    </location>
</feature>
<feature type="region of interest" description="Disordered" evidence="6">
    <location>
        <begin position="904"/>
        <end position="935"/>
    </location>
</feature>
<feature type="compositionally biased region" description="Polar residues" evidence="6">
    <location>
        <begin position="1200"/>
        <end position="1212"/>
    </location>
</feature>
<keyword evidence="9" id="KW-1185">Reference proteome</keyword>
<feature type="domain" description="Shelterin complex subunit TPP1/Est3" evidence="7">
    <location>
        <begin position="7"/>
        <end position="97"/>
    </location>
</feature>
<feature type="compositionally biased region" description="Polar residues" evidence="6">
    <location>
        <begin position="502"/>
        <end position="515"/>
    </location>
</feature>
<feature type="compositionally biased region" description="Polar residues" evidence="6">
    <location>
        <begin position="1174"/>
        <end position="1185"/>
    </location>
</feature>
<dbReference type="InParanoid" id="A0A4S2MZ30"/>
<dbReference type="STRING" id="341454.A0A4S2MZ30"/>
<keyword evidence="5" id="KW-0539">Nucleus</keyword>
<feature type="region of interest" description="Disordered" evidence="6">
    <location>
        <begin position="310"/>
        <end position="333"/>
    </location>
</feature>
<feature type="compositionally biased region" description="Pro residues" evidence="6">
    <location>
        <begin position="447"/>
        <end position="462"/>
    </location>
</feature>
<feature type="compositionally biased region" description="Basic and acidic residues" evidence="6">
    <location>
        <begin position="1025"/>
        <end position="1038"/>
    </location>
</feature>
<feature type="compositionally biased region" description="Low complexity" evidence="6">
    <location>
        <begin position="904"/>
        <end position="915"/>
    </location>
</feature>